<reference evidence="11" key="2">
    <citation type="submission" date="2023-04" db="EMBL/GenBank/DDBJ databases">
        <authorList>
            <person name="Bruccoleri R.E."/>
            <person name="Oakeley E.J."/>
            <person name="Faust A.-M."/>
            <person name="Dessus-Babus S."/>
            <person name="Altorfer M."/>
            <person name="Burckhardt D."/>
            <person name="Oertli M."/>
            <person name="Naumann U."/>
            <person name="Petersen F."/>
            <person name="Wong J."/>
        </authorList>
    </citation>
    <scope>NUCLEOTIDE SEQUENCE</scope>
    <source>
        <strain evidence="11">GSM-AAB239-AS_SAM_17_03QT</strain>
        <tissue evidence="11">Leaf</tissue>
    </source>
</reference>
<organism evidence="11 12">
    <name type="scientific">Iris pallida</name>
    <name type="common">Sweet iris</name>
    <dbReference type="NCBI Taxonomy" id="29817"/>
    <lineage>
        <taxon>Eukaryota</taxon>
        <taxon>Viridiplantae</taxon>
        <taxon>Streptophyta</taxon>
        <taxon>Embryophyta</taxon>
        <taxon>Tracheophyta</taxon>
        <taxon>Spermatophyta</taxon>
        <taxon>Magnoliopsida</taxon>
        <taxon>Liliopsida</taxon>
        <taxon>Asparagales</taxon>
        <taxon>Iridaceae</taxon>
        <taxon>Iridoideae</taxon>
        <taxon>Irideae</taxon>
        <taxon>Iris</taxon>
    </lineage>
</organism>
<dbReference type="InterPro" id="IPR045221">
    <property type="entry name" value="Sphingomyelin_synth-like"/>
</dbReference>
<dbReference type="GO" id="GO:0033188">
    <property type="term" value="F:sphingomyelin synthase activity"/>
    <property type="evidence" value="ECO:0007669"/>
    <property type="project" value="TreeGrafter"/>
</dbReference>
<reference evidence="11" key="1">
    <citation type="journal article" date="2023" name="GigaByte">
        <title>Genome assembly of the bearded iris, Iris pallida Lam.</title>
        <authorList>
            <person name="Bruccoleri R.E."/>
            <person name="Oakeley E.J."/>
            <person name="Faust A.M.E."/>
            <person name="Altorfer M."/>
            <person name="Dessus-Babus S."/>
            <person name="Burckhardt D."/>
            <person name="Oertli M."/>
            <person name="Naumann U."/>
            <person name="Petersen F."/>
            <person name="Wong J."/>
        </authorList>
    </citation>
    <scope>NUCLEOTIDE SEQUENCE</scope>
    <source>
        <strain evidence="11">GSM-AAB239-AS_SAM_17_03QT</strain>
    </source>
</reference>
<dbReference type="Pfam" id="PF14360">
    <property type="entry name" value="PAP2_C"/>
    <property type="match status" value="1"/>
</dbReference>
<keyword evidence="6 9" id="KW-1133">Transmembrane helix</keyword>
<evidence type="ECO:0000256" key="8">
    <source>
        <dbReference type="ARBA" id="ARBA00023136"/>
    </source>
</evidence>
<evidence type="ECO:0000313" key="11">
    <source>
        <dbReference type="EMBL" id="KAJ6852912.1"/>
    </source>
</evidence>
<dbReference type="GO" id="GO:0005886">
    <property type="term" value="C:plasma membrane"/>
    <property type="evidence" value="ECO:0007669"/>
    <property type="project" value="TreeGrafter"/>
</dbReference>
<comment type="subcellular location">
    <subcellularLocation>
        <location evidence="1">Membrane</location>
        <topology evidence="1">Multi-pass membrane protein</topology>
    </subcellularLocation>
</comment>
<name>A0AAX6II64_IRIPA</name>
<evidence type="ECO:0000256" key="2">
    <source>
        <dbReference type="ARBA" id="ARBA00005441"/>
    </source>
</evidence>
<dbReference type="GO" id="GO:0000139">
    <property type="term" value="C:Golgi membrane"/>
    <property type="evidence" value="ECO:0007669"/>
    <property type="project" value="TreeGrafter"/>
</dbReference>
<protein>
    <recommendedName>
        <fullName evidence="10">Sphingomyelin synthase-like domain-containing protein</fullName>
    </recommendedName>
</protein>
<feature type="transmembrane region" description="Helical" evidence="9">
    <location>
        <begin position="167"/>
        <end position="189"/>
    </location>
</feature>
<evidence type="ECO:0000256" key="5">
    <source>
        <dbReference type="ARBA" id="ARBA00022919"/>
    </source>
</evidence>
<accession>A0AAX6II64</accession>
<feature type="transmembrane region" description="Helical" evidence="9">
    <location>
        <begin position="66"/>
        <end position="91"/>
    </location>
</feature>
<feature type="transmembrane region" description="Helical" evidence="9">
    <location>
        <begin position="332"/>
        <end position="349"/>
    </location>
</feature>
<feature type="transmembrane region" description="Helical" evidence="9">
    <location>
        <begin position="287"/>
        <end position="312"/>
    </location>
</feature>
<evidence type="ECO:0000313" key="12">
    <source>
        <dbReference type="Proteomes" id="UP001140949"/>
    </source>
</evidence>
<keyword evidence="7" id="KW-0443">Lipid metabolism</keyword>
<evidence type="ECO:0000256" key="9">
    <source>
        <dbReference type="SAM" id="Phobius"/>
    </source>
</evidence>
<evidence type="ECO:0000256" key="3">
    <source>
        <dbReference type="ARBA" id="ARBA00022679"/>
    </source>
</evidence>
<keyword evidence="12" id="KW-1185">Reference proteome</keyword>
<evidence type="ECO:0000256" key="6">
    <source>
        <dbReference type="ARBA" id="ARBA00022989"/>
    </source>
</evidence>
<evidence type="ECO:0000256" key="4">
    <source>
        <dbReference type="ARBA" id="ARBA00022692"/>
    </source>
</evidence>
<comment type="similarity">
    <text evidence="2">Belongs to the sphingomyelin synthase family.</text>
</comment>
<evidence type="ECO:0000256" key="1">
    <source>
        <dbReference type="ARBA" id="ARBA00004141"/>
    </source>
</evidence>
<keyword evidence="4 9" id="KW-0812">Transmembrane</keyword>
<dbReference type="GO" id="GO:0046513">
    <property type="term" value="P:ceramide biosynthetic process"/>
    <property type="evidence" value="ECO:0007669"/>
    <property type="project" value="TreeGrafter"/>
</dbReference>
<dbReference type="GO" id="GO:0005789">
    <property type="term" value="C:endoplasmic reticulum membrane"/>
    <property type="evidence" value="ECO:0007669"/>
    <property type="project" value="TreeGrafter"/>
</dbReference>
<proteinExistence type="inferred from homology"/>
<dbReference type="EMBL" id="JANAVB010001399">
    <property type="protein sequence ID" value="KAJ6852912.1"/>
    <property type="molecule type" value="Genomic_DNA"/>
</dbReference>
<feature type="transmembrane region" description="Helical" evidence="9">
    <location>
        <begin position="403"/>
        <end position="425"/>
    </location>
</feature>
<comment type="caution">
    <text evidence="11">The sequence shown here is derived from an EMBL/GenBank/DDBJ whole genome shotgun (WGS) entry which is preliminary data.</text>
</comment>
<dbReference type="AlphaFoldDB" id="A0AAX6II64"/>
<feature type="transmembrane region" description="Helical" evidence="9">
    <location>
        <begin position="136"/>
        <end position="155"/>
    </location>
</feature>
<dbReference type="PANTHER" id="PTHR21290">
    <property type="entry name" value="SPHINGOMYELIN SYNTHETASE"/>
    <property type="match status" value="1"/>
</dbReference>
<feature type="domain" description="Sphingomyelin synthase-like" evidence="10">
    <location>
        <begin position="276"/>
        <end position="343"/>
    </location>
</feature>
<dbReference type="Proteomes" id="UP001140949">
    <property type="component" value="Unassembled WGS sequence"/>
</dbReference>
<evidence type="ECO:0000256" key="7">
    <source>
        <dbReference type="ARBA" id="ARBA00023098"/>
    </source>
</evidence>
<gene>
    <name evidence="11" type="ORF">M6B38_252950</name>
</gene>
<sequence>MGVPILNRSGGGGLGAAALAYVAADYLQHVSPSWHGRLMPALWAVLVLAVLSRVPSYRQWTAEMKAAVPFLATLLFLLCCVLFEMIGVRFVTAVLGLDYHRSASVLPDTGQWLLLALNEKLPPTIVTILRSHIISLHHFLMLFMMLAFSVLFNSVKAPGLGLGARYMFTMAVGRFLRAITFISTILPSLRPWCAMFRFRVPLHPHPWAQKYYMPYVSDSIAIRRLIQSDTHHAYVGKYPGEYQPSWGRMSFLAQILRPTVTDGSSWYQLLKRASGGCNDLMYSGHMLVAVLTAMAWTEAYGGWTSGVIWLLVLHSAQREVREHNHYSVDTLVAIYVGILLWKMTGFLWSSKDASKARRLAKLDDVQGRLIHAAKDSDIGEIREILKEVELAGGPEKQSSSQRVIWAFAGTALTFTFTAVLLALILTSDG</sequence>
<feature type="transmembrane region" description="Helical" evidence="9">
    <location>
        <begin position="34"/>
        <end position="54"/>
    </location>
</feature>
<dbReference type="InterPro" id="IPR025749">
    <property type="entry name" value="Sphingomyelin_synth-like_dom"/>
</dbReference>
<evidence type="ECO:0000259" key="10">
    <source>
        <dbReference type="Pfam" id="PF14360"/>
    </source>
</evidence>
<keyword evidence="3" id="KW-0808">Transferase</keyword>
<dbReference type="GO" id="GO:0047493">
    <property type="term" value="F:ceramide cholinephosphotransferase activity"/>
    <property type="evidence" value="ECO:0007669"/>
    <property type="project" value="TreeGrafter"/>
</dbReference>
<keyword evidence="5" id="KW-0746">Sphingolipid metabolism</keyword>
<dbReference type="PANTHER" id="PTHR21290:SF25">
    <property type="entry name" value="SPHINGOMYELIN SYNTHASE-RELATED PROTEIN 1"/>
    <property type="match status" value="1"/>
</dbReference>
<keyword evidence="8 9" id="KW-0472">Membrane</keyword>